<reference evidence="2" key="1">
    <citation type="submission" date="2023-06" db="EMBL/GenBank/DDBJ databases">
        <title>Genome-scale phylogeny and comparative genomics of the fungal order Sordariales.</title>
        <authorList>
            <consortium name="Lawrence Berkeley National Laboratory"/>
            <person name="Hensen N."/>
            <person name="Bonometti L."/>
            <person name="Westerberg I."/>
            <person name="Brannstrom I.O."/>
            <person name="Guillou S."/>
            <person name="Cros-Aarteil S."/>
            <person name="Calhoun S."/>
            <person name="Haridas S."/>
            <person name="Kuo A."/>
            <person name="Mondo S."/>
            <person name="Pangilinan J."/>
            <person name="Riley R."/>
            <person name="Labutti K."/>
            <person name="Andreopoulos B."/>
            <person name="Lipzen A."/>
            <person name="Chen C."/>
            <person name="Yanf M."/>
            <person name="Daum C."/>
            <person name="Ng V."/>
            <person name="Clum A."/>
            <person name="Steindorff A."/>
            <person name="Ohm R."/>
            <person name="Martin F."/>
            <person name="Silar P."/>
            <person name="Natvig D."/>
            <person name="Lalanne C."/>
            <person name="Gautier V."/>
            <person name="Ament-Velasquez S.L."/>
            <person name="Kruys A."/>
            <person name="Hutchinson M.I."/>
            <person name="Powell A.J."/>
            <person name="Barry K."/>
            <person name="Miller A.N."/>
            <person name="Grigoriev I.V."/>
            <person name="Debuchy R."/>
            <person name="Gladieux P."/>
            <person name="Thoren M.H."/>
            <person name="Johannesson H."/>
        </authorList>
    </citation>
    <scope>NUCLEOTIDE SEQUENCE</scope>
    <source>
        <strain evidence="2">SMH4607-1</strain>
    </source>
</reference>
<organism evidence="2 3">
    <name type="scientific">Lasiosphaeris hirsuta</name>
    <dbReference type="NCBI Taxonomy" id="260670"/>
    <lineage>
        <taxon>Eukaryota</taxon>
        <taxon>Fungi</taxon>
        <taxon>Dikarya</taxon>
        <taxon>Ascomycota</taxon>
        <taxon>Pezizomycotina</taxon>
        <taxon>Sordariomycetes</taxon>
        <taxon>Sordariomycetidae</taxon>
        <taxon>Sordariales</taxon>
        <taxon>Lasiosphaeriaceae</taxon>
        <taxon>Lasiosphaeris</taxon>
    </lineage>
</organism>
<accession>A0AA40BD94</accession>
<evidence type="ECO:0000313" key="2">
    <source>
        <dbReference type="EMBL" id="KAK0732118.1"/>
    </source>
</evidence>
<feature type="signal peptide" evidence="1">
    <location>
        <begin position="1"/>
        <end position="15"/>
    </location>
</feature>
<comment type="caution">
    <text evidence="2">The sequence shown here is derived from an EMBL/GenBank/DDBJ whole genome shotgun (WGS) entry which is preliminary data.</text>
</comment>
<keyword evidence="1" id="KW-0732">Signal</keyword>
<dbReference type="PANTHER" id="PTHR35040:SF9">
    <property type="entry name" value="4-LIKE CELL SURFACE PROTEIN, PUTATIVE (AFU_ORTHOLOGUE AFUA_4G14080)-RELATED"/>
    <property type="match status" value="1"/>
</dbReference>
<evidence type="ECO:0000313" key="3">
    <source>
        <dbReference type="Proteomes" id="UP001172102"/>
    </source>
</evidence>
<dbReference type="InterPro" id="IPR021986">
    <property type="entry name" value="Spherulin4"/>
</dbReference>
<dbReference type="Pfam" id="PF12138">
    <property type="entry name" value="Spherulin4"/>
    <property type="match status" value="1"/>
</dbReference>
<sequence>MKLLMTSALLAGAAATDLLIPLYQFPANNGQAWAPIEQAMTENLKLTHKIIINPNNGPGGPGQGIEDPQYVAGSSALASHPNAQLLGYVHTSTDGGTTRCNVPWDQITADIRTWSTWVSRGIKIQGIFIDEAPANTANSCVQYMQNLTNFIRNDKDLLFPQRLIIFNPGGTGTLQPYYDMNPTLIVSLETCFVTPDKARVAFDQCNPEFPNWERYDHDGYGSSIDKVLFPNIGELNGPRSAILVHGAHDTNGPSANLDVTEETLRNMINTVVQRKIGATFFNAAGYHEFSTGPANIVTVARLLNAANTGGGRA</sequence>
<dbReference type="AlphaFoldDB" id="A0AA40BD94"/>
<feature type="chain" id="PRO_5041422064" evidence="1">
    <location>
        <begin position="16"/>
        <end position="313"/>
    </location>
</feature>
<evidence type="ECO:0000256" key="1">
    <source>
        <dbReference type="SAM" id="SignalP"/>
    </source>
</evidence>
<dbReference type="Proteomes" id="UP001172102">
    <property type="component" value="Unassembled WGS sequence"/>
</dbReference>
<proteinExistence type="predicted"/>
<gene>
    <name evidence="2" type="ORF">B0H67DRAFT_566706</name>
</gene>
<protein>
    <submittedName>
        <fullName evidence="2">Spherulation-specific family 4</fullName>
    </submittedName>
</protein>
<dbReference type="PANTHER" id="PTHR35040">
    <property type="match status" value="1"/>
</dbReference>
<name>A0AA40BD94_9PEZI</name>
<dbReference type="EMBL" id="JAUKUA010000001">
    <property type="protein sequence ID" value="KAK0732118.1"/>
    <property type="molecule type" value="Genomic_DNA"/>
</dbReference>
<keyword evidence="3" id="KW-1185">Reference proteome</keyword>